<protein>
    <recommendedName>
        <fullName evidence="3">Transposase domain-containing protein</fullName>
    </recommendedName>
</protein>
<name>A0ABY7DWU6_MYAAR</name>
<accession>A0ABY7DWU6</accession>
<proteinExistence type="predicted"/>
<keyword evidence="2" id="KW-1185">Reference proteome</keyword>
<organism evidence="1 2">
    <name type="scientific">Mya arenaria</name>
    <name type="common">Soft-shell clam</name>
    <dbReference type="NCBI Taxonomy" id="6604"/>
    <lineage>
        <taxon>Eukaryota</taxon>
        <taxon>Metazoa</taxon>
        <taxon>Spiralia</taxon>
        <taxon>Lophotrochozoa</taxon>
        <taxon>Mollusca</taxon>
        <taxon>Bivalvia</taxon>
        <taxon>Autobranchia</taxon>
        <taxon>Heteroconchia</taxon>
        <taxon>Euheterodonta</taxon>
        <taxon>Imparidentia</taxon>
        <taxon>Neoheterodontei</taxon>
        <taxon>Myida</taxon>
        <taxon>Myoidea</taxon>
        <taxon>Myidae</taxon>
        <taxon>Mya</taxon>
    </lineage>
</organism>
<gene>
    <name evidence="1" type="ORF">MAR_024946</name>
</gene>
<evidence type="ECO:0000313" key="1">
    <source>
        <dbReference type="EMBL" id="WAR00574.1"/>
    </source>
</evidence>
<evidence type="ECO:0000313" key="2">
    <source>
        <dbReference type="Proteomes" id="UP001164746"/>
    </source>
</evidence>
<reference evidence="1" key="1">
    <citation type="submission" date="2022-11" db="EMBL/GenBank/DDBJ databases">
        <title>Centuries of genome instability and evolution in soft-shell clam transmissible cancer (bioRxiv).</title>
        <authorList>
            <person name="Hart S.F.M."/>
            <person name="Yonemitsu M.A."/>
            <person name="Giersch R.M."/>
            <person name="Beal B.F."/>
            <person name="Arriagada G."/>
            <person name="Davis B.W."/>
            <person name="Ostrander E.A."/>
            <person name="Goff S.P."/>
            <person name="Metzger M.J."/>
        </authorList>
    </citation>
    <scope>NUCLEOTIDE SEQUENCE</scope>
    <source>
        <strain evidence="1">MELC-2E11</strain>
        <tissue evidence="1">Siphon/mantle</tissue>
    </source>
</reference>
<dbReference type="PANTHER" id="PTHR33053:SF26">
    <property type="entry name" value="TRANSPOSASE DOMAIN-CONTAINING PROTEIN"/>
    <property type="match status" value="1"/>
</dbReference>
<sequence>MLKPQCNVELPKDCRTLLQTPGVVEYSEKCGGKYIYFGIETVEDKTIKLNFNIDGIPVFKSTVTQFWPILCSLGDYTPIMVSIIYGPSKPSSLEDFLADFLTELDRLVLEGISFENERVNVNVNAFICDAPAQAFLKCIKGHTGYNSCERCIVRGYYKDNRVILYSEEFFTARTDDEFKAWRYPAHQSRITPLAASDIPCVCGFCLDYMHMVCLGVVKHRILLNVFISSPLYKSLKYQIISFLFPVNYHPSLHVNLDHCTRLSVGKLLNLDSFFYILAQFVVYNVHLLIHLSDDFRNFGCSLNDISGFPFENHLQSIKSEECQKSNCSDGAYAFVKKERQQKNICQEQPENYFTQPCDSKLLNVVLVKPRQRMKRRNVDVSELYRKLVRLPVEHGYVLIPMLHTMDQ</sequence>
<dbReference type="PANTHER" id="PTHR33053">
    <property type="entry name" value="PROTEIN, PUTATIVE-RELATED"/>
    <property type="match status" value="1"/>
</dbReference>
<evidence type="ECO:0008006" key="3">
    <source>
        <dbReference type="Google" id="ProtNLM"/>
    </source>
</evidence>
<feature type="non-terminal residue" evidence="1">
    <location>
        <position position="407"/>
    </location>
</feature>
<dbReference type="Proteomes" id="UP001164746">
    <property type="component" value="Chromosome 3"/>
</dbReference>
<dbReference type="EMBL" id="CP111014">
    <property type="protein sequence ID" value="WAR00574.1"/>
    <property type="molecule type" value="Genomic_DNA"/>
</dbReference>